<evidence type="ECO:0000313" key="3">
    <source>
        <dbReference type="Proteomes" id="UP000037982"/>
    </source>
</evidence>
<sequence>MAGPSPATGRSEQPVVPPPSTDVHVHLDTHPTHPGAVTASVTGPRHQLAHALHITPRDIAALPDL</sequence>
<protein>
    <submittedName>
        <fullName evidence="2">Uncharacterized protein</fullName>
    </submittedName>
</protein>
<gene>
    <name evidence="2" type="ORF">ADL29_18210</name>
</gene>
<dbReference type="RefSeq" id="WP_053924693.1">
    <property type="nucleotide sequence ID" value="NZ_LGKG01000137.1"/>
</dbReference>
<organism evidence="2 3">
    <name type="scientific">Streptomyces chattanoogensis</name>
    <dbReference type="NCBI Taxonomy" id="66876"/>
    <lineage>
        <taxon>Bacteria</taxon>
        <taxon>Bacillati</taxon>
        <taxon>Actinomycetota</taxon>
        <taxon>Actinomycetes</taxon>
        <taxon>Kitasatosporales</taxon>
        <taxon>Streptomycetaceae</taxon>
        <taxon>Streptomyces</taxon>
    </lineage>
</organism>
<proteinExistence type="predicted"/>
<reference evidence="3" key="1">
    <citation type="submission" date="2015-07" db="EMBL/GenBank/DDBJ databases">
        <authorList>
            <person name="Ju K.-S."/>
            <person name="Doroghazi J.R."/>
            <person name="Metcalf W.W."/>
        </authorList>
    </citation>
    <scope>NUCLEOTIDE SEQUENCE [LARGE SCALE GENOMIC DNA]</scope>
    <source>
        <strain evidence="3">NRRL ISP-5002</strain>
    </source>
</reference>
<comment type="caution">
    <text evidence="2">The sequence shown here is derived from an EMBL/GenBank/DDBJ whole genome shotgun (WGS) entry which is preliminary data.</text>
</comment>
<accession>A0A0N0XXU1</accession>
<dbReference type="PATRIC" id="fig|66876.3.peg.3980"/>
<keyword evidence="3" id="KW-1185">Reference proteome</keyword>
<feature type="region of interest" description="Disordered" evidence="1">
    <location>
        <begin position="1"/>
        <end position="40"/>
    </location>
</feature>
<evidence type="ECO:0000313" key="2">
    <source>
        <dbReference type="EMBL" id="KPC62675.1"/>
    </source>
</evidence>
<name>A0A0N0XXU1_9ACTN</name>
<evidence type="ECO:0000256" key="1">
    <source>
        <dbReference type="SAM" id="MobiDB-lite"/>
    </source>
</evidence>
<dbReference type="Proteomes" id="UP000037982">
    <property type="component" value="Unassembled WGS sequence"/>
</dbReference>
<dbReference type="EMBL" id="LGKG01000137">
    <property type="protein sequence ID" value="KPC62675.1"/>
    <property type="molecule type" value="Genomic_DNA"/>
</dbReference>
<dbReference type="AlphaFoldDB" id="A0A0N0XXU1"/>